<evidence type="ECO:0000256" key="1">
    <source>
        <dbReference type="ARBA" id="ARBA00023239"/>
    </source>
</evidence>
<dbReference type="Pfam" id="PF00206">
    <property type="entry name" value="Lyase_1"/>
    <property type="match status" value="1"/>
</dbReference>
<dbReference type="InterPro" id="IPR012789">
    <property type="entry name" value="Protocat_PcaB-like"/>
</dbReference>
<dbReference type="Proteomes" id="UP001352223">
    <property type="component" value="Unassembled WGS sequence"/>
</dbReference>
<dbReference type="Gene3D" id="1.20.200.10">
    <property type="entry name" value="Fumarase/aspartase (Central domain)"/>
    <property type="match status" value="1"/>
</dbReference>
<dbReference type="EMBL" id="JAOZYB010000375">
    <property type="protein sequence ID" value="MEB3967107.1"/>
    <property type="molecule type" value="Genomic_DNA"/>
</dbReference>
<comment type="caution">
    <text evidence="4">The sequence shown here is derived from an EMBL/GenBank/DDBJ whole genome shotgun (WGS) entry which is preliminary data.</text>
</comment>
<sequence length="436" mass="44904">MSLFDPGTEDAPAERATSEEAFLQALLDAEAGLTRAQAALGLAPAAAADAVTEAAVATSFDLRGLARRARAGGNPVIPLAADLTAAVPVEYGPYVHRGATSQDILDSALMLMSARTLDVTLTELDRVERDLARHAAAHRDTAMPGRTLTQHAVPTTFGLKAAGWRSLALDARDRLRSVRAGLPVQLGGAAGTLAAFEAYGAAEPLELVSTYARELGLAEPGLPWHVLRTPVADLAGALAFTAGALGKLAVDVATLSRTEIGEVAEGAGGGSSAMPHKTNPVRATLIAAAAGRAPGLAATLYGSMTAQDERPAGAWHAEWATLRELLRLVGGAARDAAELTGGLVVHADVMRGHLALTGGAIVSERLSAELAGVLGRARAKELLGEATRRAAAEGRTSADVLAAEPELASLNLLELTDPERYTGAATALVDRALHRR</sequence>
<dbReference type="PROSITE" id="PS00163">
    <property type="entry name" value="FUMARATE_LYASES"/>
    <property type="match status" value="1"/>
</dbReference>
<dbReference type="GO" id="GO:0047472">
    <property type="term" value="F:3-carboxy-cis,cis-muconate cycloisomerase activity"/>
    <property type="evidence" value="ECO:0007669"/>
    <property type="project" value="UniProtKB-EC"/>
</dbReference>
<name>A0ABU6CR02_9ACTN</name>
<dbReference type="InterPro" id="IPR024083">
    <property type="entry name" value="Fumarase/histidase_N"/>
</dbReference>
<dbReference type="InterPro" id="IPR022761">
    <property type="entry name" value="Fumarate_lyase_N"/>
</dbReference>
<dbReference type="NCBIfam" id="TIGR02426">
    <property type="entry name" value="protocat_pcaB"/>
    <property type="match status" value="1"/>
</dbReference>
<keyword evidence="1" id="KW-0456">Lyase</keyword>
<evidence type="ECO:0000313" key="4">
    <source>
        <dbReference type="EMBL" id="MEB3967107.1"/>
    </source>
</evidence>
<feature type="domain" description="Adenylosuccinate lyase C-terminal" evidence="3">
    <location>
        <begin position="358"/>
        <end position="433"/>
    </location>
</feature>
<evidence type="ECO:0000313" key="5">
    <source>
        <dbReference type="Proteomes" id="UP001352223"/>
    </source>
</evidence>
<dbReference type="InterPro" id="IPR019468">
    <property type="entry name" value="AdenyloSucc_lyase_C"/>
</dbReference>
<comment type="similarity">
    <text evidence="2">Belongs to the class-II fumarase/aspartase family.</text>
</comment>
<organism evidence="4 5">
    <name type="scientific">Streptomyces kunmingensis</name>
    <dbReference type="NCBI Taxonomy" id="68225"/>
    <lineage>
        <taxon>Bacteria</taxon>
        <taxon>Bacillati</taxon>
        <taxon>Actinomycetota</taxon>
        <taxon>Actinomycetes</taxon>
        <taxon>Kitasatosporales</taxon>
        <taxon>Streptomycetaceae</taxon>
        <taxon>Streptomyces</taxon>
    </lineage>
</organism>
<gene>
    <name evidence="4" type="primary">pcaB</name>
    <name evidence="4" type="ORF">OKJ48_43770</name>
</gene>
<evidence type="ECO:0000259" key="3">
    <source>
        <dbReference type="SMART" id="SM00998"/>
    </source>
</evidence>
<dbReference type="Gene3D" id="1.10.40.30">
    <property type="entry name" value="Fumarase/aspartase (C-terminal domain)"/>
    <property type="match status" value="1"/>
</dbReference>
<accession>A0ABU6CR02</accession>
<dbReference type="PANTHER" id="PTHR43172">
    <property type="entry name" value="ADENYLOSUCCINATE LYASE"/>
    <property type="match status" value="1"/>
</dbReference>
<reference evidence="4 5" key="1">
    <citation type="submission" date="2022-10" db="EMBL/GenBank/DDBJ databases">
        <authorList>
            <person name="Xie J."/>
            <person name="Shen N."/>
        </authorList>
    </citation>
    <scope>NUCLEOTIDE SEQUENCE [LARGE SCALE GENOMIC DNA]</scope>
    <source>
        <strain evidence="4 5">DSM 41681</strain>
    </source>
</reference>
<dbReference type="PRINTS" id="PR00145">
    <property type="entry name" value="ARGSUCLYASE"/>
</dbReference>
<proteinExistence type="inferred from homology"/>
<keyword evidence="5" id="KW-1185">Reference proteome</keyword>
<evidence type="ECO:0000256" key="2">
    <source>
        <dbReference type="ARBA" id="ARBA00034772"/>
    </source>
</evidence>
<keyword evidence="4" id="KW-0413">Isomerase</keyword>
<dbReference type="EC" id="5.5.1.2" evidence="4"/>
<dbReference type="InterPro" id="IPR020557">
    <property type="entry name" value="Fumarate_lyase_CS"/>
</dbReference>
<dbReference type="InterPro" id="IPR000362">
    <property type="entry name" value="Fumarate_lyase_fam"/>
</dbReference>
<dbReference type="RefSeq" id="WP_324777052.1">
    <property type="nucleotide sequence ID" value="NZ_BAAATS010000006.1"/>
</dbReference>
<dbReference type="Gene3D" id="1.10.275.10">
    <property type="entry name" value="Fumarase/aspartase (N-terminal domain)"/>
    <property type="match status" value="1"/>
</dbReference>
<dbReference type="Pfam" id="PF10397">
    <property type="entry name" value="ADSL_C"/>
    <property type="match status" value="1"/>
</dbReference>
<dbReference type="InterPro" id="IPR008948">
    <property type="entry name" value="L-Aspartase-like"/>
</dbReference>
<dbReference type="PANTHER" id="PTHR43172:SF2">
    <property type="entry name" value="ADENYLOSUCCINATE LYASE C-TERMINAL DOMAIN-CONTAINING PROTEIN"/>
    <property type="match status" value="1"/>
</dbReference>
<dbReference type="SUPFAM" id="SSF48557">
    <property type="entry name" value="L-aspartase-like"/>
    <property type="match status" value="1"/>
</dbReference>
<dbReference type="SMART" id="SM00998">
    <property type="entry name" value="ADSL_C"/>
    <property type="match status" value="1"/>
</dbReference>
<dbReference type="PRINTS" id="PR00149">
    <property type="entry name" value="FUMRATELYASE"/>
</dbReference>
<protein>
    <submittedName>
        <fullName evidence="4">3-carboxy-cis,cis-muconate cycloisomerase</fullName>
        <ecNumber evidence="4">5.5.1.2</ecNumber>
    </submittedName>
</protein>